<dbReference type="Proteomes" id="UP001065174">
    <property type="component" value="Chromosome"/>
</dbReference>
<protein>
    <submittedName>
        <fullName evidence="1">Uncharacterized protein</fullName>
    </submittedName>
</protein>
<gene>
    <name evidence="1" type="ORF">N6H18_03330</name>
</gene>
<dbReference type="RefSeq" id="WP_262310418.1">
    <property type="nucleotide sequence ID" value="NZ_CP106679.1"/>
</dbReference>
<keyword evidence="2" id="KW-1185">Reference proteome</keyword>
<evidence type="ECO:0000313" key="1">
    <source>
        <dbReference type="EMBL" id="UXP32987.1"/>
    </source>
</evidence>
<evidence type="ECO:0000313" key="2">
    <source>
        <dbReference type="Proteomes" id="UP001065174"/>
    </source>
</evidence>
<dbReference type="EMBL" id="CP106679">
    <property type="protein sequence ID" value="UXP32987.1"/>
    <property type="molecule type" value="Genomic_DNA"/>
</dbReference>
<name>A0ABY6CR60_9BACT</name>
<reference evidence="1" key="1">
    <citation type="submission" date="2022-09" db="EMBL/GenBank/DDBJ databases">
        <title>Comparative genomics and taxonomic characterization of three novel marine species of genus Reichenbachiella exhibiting antioxidant and polysaccharide degradation activities.</title>
        <authorList>
            <person name="Muhammad N."/>
            <person name="Lee Y.-J."/>
            <person name="Ko J."/>
            <person name="Kim S.-G."/>
        </authorList>
    </citation>
    <scope>NUCLEOTIDE SEQUENCE</scope>
    <source>
        <strain evidence="1">BKB1-1</strain>
    </source>
</reference>
<accession>A0ABY6CR60</accession>
<organism evidence="1 2">
    <name type="scientific">Reichenbachiella agarivorans</name>
    <dbReference type="NCBI Taxonomy" id="2979464"/>
    <lineage>
        <taxon>Bacteria</taxon>
        <taxon>Pseudomonadati</taxon>
        <taxon>Bacteroidota</taxon>
        <taxon>Cytophagia</taxon>
        <taxon>Cytophagales</taxon>
        <taxon>Reichenbachiellaceae</taxon>
        <taxon>Reichenbachiella</taxon>
    </lineage>
</organism>
<sequence>MTHLITVMGKSARNFFLDRAYLSDFISLMSTLTSGRVTMVSTRFRSDLFYSCQLSAQQSILKMWALYAKASLADLDRKDLIRIKGDRKALTRYFQSINLLSANWYQYGQYRKAFLHAYHSDQQNPIIKTIVACDQYLLKQRGIARTPLVNPIEKQSILQTKDTFAIAMYLLNNESHTN</sequence>
<proteinExistence type="predicted"/>